<organism evidence="3 4">
    <name type="scientific">Saccharothrix australiensis</name>
    <dbReference type="NCBI Taxonomy" id="2072"/>
    <lineage>
        <taxon>Bacteria</taxon>
        <taxon>Bacillati</taxon>
        <taxon>Actinomycetota</taxon>
        <taxon>Actinomycetes</taxon>
        <taxon>Pseudonocardiales</taxon>
        <taxon>Pseudonocardiaceae</taxon>
        <taxon>Saccharothrix</taxon>
    </lineage>
</organism>
<reference evidence="3 4" key="1">
    <citation type="submission" date="2018-10" db="EMBL/GenBank/DDBJ databases">
        <title>Sequencing the genomes of 1000 actinobacteria strains.</title>
        <authorList>
            <person name="Klenk H.-P."/>
        </authorList>
    </citation>
    <scope>NUCLEOTIDE SEQUENCE [LARGE SCALE GENOMIC DNA]</scope>
    <source>
        <strain evidence="3 4">DSM 43800</strain>
    </source>
</reference>
<sequence length="368" mass="39642">MATGYVYHELYGWHDTGTHAGLAPADPRRGVQPYRHFENPDAKRRVHELVVATGLLDRLTRLAPRPATDDEILLVHTPDHLRRLTDANETGGDAGDGGSPFGRGSLDIARLAAGGTIRCVEAVLDGDVGNAYALVRPPGHHAVPDSGMGFCMLANIAIALRAARRSRGVERIAVVDIDVHHGNGTQAVFYDDPTVLTISLHQDRVFPPDSGFVAERGEGAGFGYNLNLPLPPGTGTGGYREAMRRVVLPALHRFRPDLIVVAAGFDANALDPLARMMLTPRAYREIATMLVGAAAELCDGRVVASHEGGYDAAYVPFCANAFIEVLAGVEDPWEDPFRFDNLGQQELQPHQEAAIKETEKLVGDVEGP</sequence>
<dbReference type="InterPro" id="IPR037138">
    <property type="entry name" value="His_deacetylse_dom_sf"/>
</dbReference>
<dbReference type="PRINTS" id="PR01270">
    <property type="entry name" value="HDASUPER"/>
</dbReference>
<dbReference type="InterPro" id="IPR023801">
    <property type="entry name" value="His_deacetylse_dom"/>
</dbReference>
<evidence type="ECO:0000259" key="2">
    <source>
        <dbReference type="Pfam" id="PF00850"/>
    </source>
</evidence>
<dbReference type="SUPFAM" id="SSF52768">
    <property type="entry name" value="Arginase/deacetylase"/>
    <property type="match status" value="1"/>
</dbReference>
<dbReference type="Proteomes" id="UP000282084">
    <property type="component" value="Unassembled WGS sequence"/>
</dbReference>
<evidence type="ECO:0000313" key="4">
    <source>
        <dbReference type="Proteomes" id="UP000282084"/>
    </source>
</evidence>
<dbReference type="AlphaFoldDB" id="A0A495VX80"/>
<dbReference type="Pfam" id="PF00850">
    <property type="entry name" value="Hist_deacetyl"/>
    <property type="match status" value="1"/>
</dbReference>
<dbReference type="GO" id="GO:0005737">
    <property type="term" value="C:cytoplasm"/>
    <property type="evidence" value="ECO:0007669"/>
    <property type="project" value="TreeGrafter"/>
</dbReference>
<comment type="similarity">
    <text evidence="1">Belongs to the histone deacetylase family.</text>
</comment>
<dbReference type="PANTHER" id="PTHR10625">
    <property type="entry name" value="HISTONE DEACETYLASE HDAC1-RELATED"/>
    <property type="match status" value="1"/>
</dbReference>
<dbReference type="GO" id="GO:0040029">
    <property type="term" value="P:epigenetic regulation of gene expression"/>
    <property type="evidence" value="ECO:0007669"/>
    <property type="project" value="TreeGrafter"/>
</dbReference>
<dbReference type="InterPro" id="IPR023696">
    <property type="entry name" value="Ureohydrolase_dom_sf"/>
</dbReference>
<evidence type="ECO:0000313" key="3">
    <source>
        <dbReference type="EMBL" id="RKT53804.1"/>
    </source>
</evidence>
<dbReference type="OrthoDB" id="9808367at2"/>
<keyword evidence="4" id="KW-1185">Reference proteome</keyword>
<proteinExistence type="inferred from homology"/>
<dbReference type="GO" id="GO:0004407">
    <property type="term" value="F:histone deacetylase activity"/>
    <property type="evidence" value="ECO:0007669"/>
    <property type="project" value="TreeGrafter"/>
</dbReference>
<accession>A0A495VX80</accession>
<dbReference type="CDD" id="cd09996">
    <property type="entry name" value="HDAC_classII_1"/>
    <property type="match status" value="1"/>
</dbReference>
<name>A0A495VX80_9PSEU</name>
<protein>
    <submittedName>
        <fullName evidence="3">Acetoin utilization deacetylase AcuC-like enzyme</fullName>
    </submittedName>
</protein>
<dbReference type="RefSeq" id="WP_121004553.1">
    <property type="nucleotide sequence ID" value="NZ_RBXO01000001.1"/>
</dbReference>
<dbReference type="EMBL" id="RBXO01000001">
    <property type="protein sequence ID" value="RKT53804.1"/>
    <property type="molecule type" value="Genomic_DNA"/>
</dbReference>
<comment type="caution">
    <text evidence="3">The sequence shown here is derived from an EMBL/GenBank/DDBJ whole genome shotgun (WGS) entry which is preliminary data.</text>
</comment>
<dbReference type="Gene3D" id="3.40.800.20">
    <property type="entry name" value="Histone deacetylase domain"/>
    <property type="match status" value="1"/>
</dbReference>
<dbReference type="InterPro" id="IPR000286">
    <property type="entry name" value="HDACs"/>
</dbReference>
<feature type="domain" description="Histone deacetylase" evidence="2">
    <location>
        <begin position="36"/>
        <end position="325"/>
    </location>
</feature>
<evidence type="ECO:0000256" key="1">
    <source>
        <dbReference type="ARBA" id="ARBA00005947"/>
    </source>
</evidence>
<gene>
    <name evidence="3" type="ORF">C8E97_2386</name>
</gene>
<dbReference type="PANTHER" id="PTHR10625:SF31">
    <property type="entry name" value="HISTONE DEACETYLASE DOMAIN-CONTAINING PROTEIN"/>
    <property type="match status" value="1"/>
</dbReference>